<keyword evidence="3 10" id="KW-0813">Transport</keyword>
<evidence type="ECO:0000259" key="11">
    <source>
        <dbReference type="Pfam" id="PF00137"/>
    </source>
</evidence>
<dbReference type="Pfam" id="PF00137">
    <property type="entry name" value="ATP-synt_C"/>
    <property type="match status" value="4"/>
</dbReference>
<feature type="transmembrane region" description="Helical" evidence="10">
    <location>
        <begin position="262"/>
        <end position="284"/>
    </location>
</feature>
<dbReference type="GO" id="GO:0005774">
    <property type="term" value="C:vacuolar membrane"/>
    <property type="evidence" value="ECO:0007669"/>
    <property type="project" value="UniProtKB-SubCell"/>
</dbReference>
<feature type="domain" description="V-ATPase proteolipid subunit C-like" evidence="11">
    <location>
        <begin position="262"/>
        <end position="321"/>
    </location>
</feature>
<dbReference type="GO" id="GO:0007042">
    <property type="term" value="P:lysosomal lumen acidification"/>
    <property type="evidence" value="ECO:0007669"/>
    <property type="project" value="UniProtKB-ARBA"/>
</dbReference>
<evidence type="ECO:0000256" key="5">
    <source>
        <dbReference type="ARBA" id="ARBA00022781"/>
    </source>
</evidence>
<reference evidence="14" key="1">
    <citation type="submission" date="2017-02" db="UniProtKB">
        <authorList>
            <consortium name="WormBaseParasite"/>
        </authorList>
    </citation>
    <scope>IDENTIFICATION</scope>
</reference>
<protein>
    <recommendedName>
        <fullName evidence="10">V-type proton ATPase proteolipid subunit</fullName>
    </recommendedName>
</protein>
<feature type="transmembrane region" description="Helical" evidence="10">
    <location>
        <begin position="72"/>
        <end position="93"/>
    </location>
</feature>
<feature type="transmembrane region" description="Helical" evidence="10">
    <location>
        <begin position="296"/>
        <end position="321"/>
    </location>
</feature>
<dbReference type="AlphaFoldDB" id="A0A0N4WBI4"/>
<dbReference type="PANTHER" id="PTHR10263">
    <property type="entry name" value="V-TYPE PROTON ATPASE PROTEOLIPID SUBUNIT"/>
    <property type="match status" value="1"/>
</dbReference>
<feature type="domain" description="V-ATPase proteolipid subunit C-like" evidence="11">
    <location>
        <begin position="183"/>
        <end position="242"/>
    </location>
</feature>
<comment type="function">
    <text evidence="10">Proton-conducting pore forming of the V0 complex of vacuolar(H+)-ATPase (V-ATPase), a multisubunit enzyme composed of a peripheral complex (V1) that hydrolyzes ATP and a membrane integral complex (V0) that translocates protons. V-ATPase is responsible for acidifying and maintaining the pH of intracellular compartments and in some cell types, is targeted to the plasma membrane, where it is responsible for acidifying the extracellular environment.</text>
</comment>
<comment type="caution">
    <text evidence="10">Lacks conserved residue(s) required for the propagation of feature annotation.</text>
</comment>
<organism evidence="14">
    <name type="scientific">Haemonchus placei</name>
    <name type="common">Barber's pole worm</name>
    <dbReference type="NCBI Taxonomy" id="6290"/>
    <lineage>
        <taxon>Eukaryota</taxon>
        <taxon>Metazoa</taxon>
        <taxon>Ecdysozoa</taxon>
        <taxon>Nematoda</taxon>
        <taxon>Chromadorea</taxon>
        <taxon>Rhabditida</taxon>
        <taxon>Rhabditina</taxon>
        <taxon>Rhabditomorpha</taxon>
        <taxon>Strongyloidea</taxon>
        <taxon>Trichostrongylidae</taxon>
        <taxon>Haemonchus</taxon>
    </lineage>
</organism>
<dbReference type="InterPro" id="IPR000245">
    <property type="entry name" value="ATPase_proteolipid_csu"/>
</dbReference>
<feature type="domain" description="V-ATPase proteolipid subunit C-like" evidence="11">
    <location>
        <begin position="113"/>
        <end position="164"/>
    </location>
</feature>
<reference evidence="12 13" key="2">
    <citation type="submission" date="2018-11" db="EMBL/GenBank/DDBJ databases">
        <authorList>
            <consortium name="Pathogen Informatics"/>
        </authorList>
    </citation>
    <scope>NUCLEOTIDE SEQUENCE [LARGE SCALE GENOMIC DNA]</scope>
    <source>
        <strain evidence="12 13">MHpl1</strain>
    </source>
</reference>
<evidence type="ECO:0000256" key="9">
    <source>
        <dbReference type="ARBA" id="ARBA00046574"/>
    </source>
</evidence>
<evidence type="ECO:0000256" key="1">
    <source>
        <dbReference type="ARBA" id="ARBA00004141"/>
    </source>
</evidence>
<evidence type="ECO:0000256" key="7">
    <source>
        <dbReference type="ARBA" id="ARBA00023065"/>
    </source>
</evidence>
<dbReference type="GO" id="GO:0033179">
    <property type="term" value="C:proton-transporting V-type ATPase, V0 domain"/>
    <property type="evidence" value="ECO:0007669"/>
    <property type="project" value="InterPro"/>
</dbReference>
<evidence type="ECO:0000313" key="14">
    <source>
        <dbReference type="WBParaSite" id="HPLM_0000781201-mRNA-1"/>
    </source>
</evidence>
<evidence type="ECO:0000256" key="6">
    <source>
        <dbReference type="ARBA" id="ARBA00022989"/>
    </source>
</evidence>
<evidence type="ECO:0000256" key="8">
    <source>
        <dbReference type="ARBA" id="ARBA00023136"/>
    </source>
</evidence>
<sequence>MLNDLDQQLNAMPDVDPNLKLNEQAMYGPFFGTLGVTTAMMFTAAGSAYGTAKSGTGIASMSVARPDLVMKAIIPVVMAGIVAIYGLVVAVIVSGKVAPGGPEYTLNTAFAQFAGGLVCGLCGLGAGYAIGIAGDAGVRALSQQPRIFVGMILMLIFAEVLGLMSYDLSTAESPAYAPFFGYMGAASAQIFTVLGAAYGTAKSAVGICSMGVMRPELIMKSVIPVIMAGIIGIYGLVVAMVLKGKVQSASEGYNLNKGFAHLAAGLTCGLCGLGAGYAIGIVGDAGVRGTAQQPRLFVGMILILIFSEVLGLYGMIVALILGTS</sequence>
<dbReference type="Gene3D" id="1.20.120.610">
    <property type="entry name" value="lithium bound rotor ring of v- atpase"/>
    <property type="match status" value="2"/>
</dbReference>
<comment type="similarity">
    <text evidence="2 10">Belongs to the V-ATPase proteolipid subunit family.</text>
</comment>
<comment type="subcellular location">
    <subcellularLocation>
        <location evidence="1">Membrane</location>
        <topology evidence="1">Multi-pass membrane protein</topology>
    </subcellularLocation>
    <subcellularLocation>
        <location evidence="10">Vacuole membrane</location>
        <topology evidence="10">Multi-pass membrane protein</topology>
    </subcellularLocation>
</comment>
<dbReference type="InterPro" id="IPR035921">
    <property type="entry name" value="F/V-ATP_Csub_sf"/>
</dbReference>
<keyword evidence="10" id="KW-0926">Vacuole</keyword>
<evidence type="ECO:0000313" key="12">
    <source>
        <dbReference type="EMBL" id="VDO33034.1"/>
    </source>
</evidence>
<dbReference type="NCBIfam" id="TIGR01100">
    <property type="entry name" value="V_ATP_synt_C"/>
    <property type="match status" value="2"/>
</dbReference>
<feature type="transmembrane region" description="Helical" evidence="10">
    <location>
        <begin position="146"/>
        <end position="166"/>
    </location>
</feature>
<evidence type="ECO:0000256" key="3">
    <source>
        <dbReference type="ARBA" id="ARBA00022448"/>
    </source>
</evidence>
<feature type="transmembrane region" description="Helical" evidence="10">
    <location>
        <begin position="113"/>
        <end position="134"/>
    </location>
</feature>
<dbReference type="InterPro" id="IPR011555">
    <property type="entry name" value="ATPase_proteolipid_su_C_euk"/>
</dbReference>
<keyword evidence="5 10" id="KW-0375">Hydrogen ion transport</keyword>
<keyword evidence="8 10" id="KW-0472">Membrane</keyword>
<feature type="transmembrane region" description="Helical" evidence="10">
    <location>
        <begin position="222"/>
        <end position="242"/>
    </location>
</feature>
<evidence type="ECO:0000256" key="4">
    <source>
        <dbReference type="ARBA" id="ARBA00022692"/>
    </source>
</evidence>
<evidence type="ECO:0000313" key="13">
    <source>
        <dbReference type="Proteomes" id="UP000268014"/>
    </source>
</evidence>
<dbReference type="InterPro" id="IPR002379">
    <property type="entry name" value="ATPase_proteolipid_c-like_dom"/>
</dbReference>
<dbReference type="Proteomes" id="UP000268014">
    <property type="component" value="Unassembled WGS sequence"/>
</dbReference>
<gene>
    <name evidence="12" type="ORF">HPLM_LOCUS7804</name>
</gene>
<dbReference type="FunFam" id="1.20.120.610:FF:000001">
    <property type="entry name" value="V-type proton ATPase proteolipid subunit"/>
    <property type="match status" value="2"/>
</dbReference>
<dbReference type="PRINTS" id="PR00122">
    <property type="entry name" value="VACATPASE"/>
</dbReference>
<feature type="transmembrane region" description="Helical" evidence="10">
    <location>
        <begin position="178"/>
        <end position="201"/>
    </location>
</feature>
<name>A0A0N4WBI4_HAEPC</name>
<dbReference type="GO" id="GO:0046961">
    <property type="term" value="F:proton-transporting ATPase activity, rotational mechanism"/>
    <property type="evidence" value="ECO:0007669"/>
    <property type="project" value="InterPro"/>
</dbReference>
<feature type="domain" description="V-ATPase proteolipid subunit C-like" evidence="11">
    <location>
        <begin position="34"/>
        <end position="92"/>
    </location>
</feature>
<comment type="subunit">
    <text evidence="9">V-ATPase is a heteromultimeric enzyme made up of two complexes: the ATP-hydrolytic V1 complex and the proton translocation V0 complex. The V1 complex consists of three catalytic AB heterodimers that form a heterohexamer, three peripheral stalks each consisting of EG heterodimers, one central rotor including subunits D and F, and the regulatory subunits C and H. The proton translocation complex V0 consists of the proton transport subunit a, a ring of proteolipid subunits c9c'', rotary subunit d, subunits e and f, and the accessory subunits vah-19/Ac45 and vah-20/PRR.</text>
</comment>
<keyword evidence="7 10" id="KW-0406">Ion transport</keyword>
<keyword evidence="6 10" id="KW-1133">Transmembrane helix</keyword>
<evidence type="ECO:0000256" key="2">
    <source>
        <dbReference type="ARBA" id="ARBA00007296"/>
    </source>
</evidence>
<dbReference type="EMBL" id="UZAF01016731">
    <property type="protein sequence ID" value="VDO33034.1"/>
    <property type="molecule type" value="Genomic_DNA"/>
</dbReference>
<dbReference type="SUPFAM" id="SSF81333">
    <property type="entry name" value="F1F0 ATP synthase subunit C"/>
    <property type="match status" value="3"/>
</dbReference>
<dbReference type="WBParaSite" id="HPLM_0000781201-mRNA-1">
    <property type="protein sequence ID" value="HPLM_0000781201-mRNA-1"/>
    <property type="gene ID" value="HPLM_0000781201"/>
</dbReference>
<dbReference type="STRING" id="6290.A0A0N4WBI4"/>
<evidence type="ECO:0000256" key="10">
    <source>
        <dbReference type="RuleBase" id="RU363060"/>
    </source>
</evidence>
<feature type="transmembrane region" description="Helical" evidence="10">
    <location>
        <begin position="30"/>
        <end position="51"/>
    </location>
</feature>
<dbReference type="CDD" id="cd18175">
    <property type="entry name" value="ATP-synt_Vo_c_ATP6C_rpt1"/>
    <property type="match status" value="2"/>
</dbReference>
<dbReference type="OMA" id="KTAPEWA"/>
<keyword evidence="13" id="KW-1185">Reference proteome</keyword>
<dbReference type="CDD" id="cd18176">
    <property type="entry name" value="ATP-synt_Vo_c_ATP6C_rpt2"/>
    <property type="match status" value="2"/>
</dbReference>
<accession>A0A0N4WBI4</accession>
<dbReference type="OrthoDB" id="1744869at2759"/>
<proteinExistence type="inferred from homology"/>
<keyword evidence="4 10" id="KW-0812">Transmembrane</keyword>